<name>S9TI78_9TRYP</name>
<dbReference type="EMBL" id="ATMH01010299">
    <property type="protein sequence ID" value="EPY17787.1"/>
    <property type="molecule type" value="Genomic_DNA"/>
</dbReference>
<evidence type="ECO:0000313" key="2">
    <source>
        <dbReference type="EMBL" id="EPY17787.1"/>
    </source>
</evidence>
<keyword evidence="1" id="KW-0472">Membrane</keyword>
<keyword evidence="1" id="KW-0812">Transmembrane</keyword>
<keyword evidence="1" id="KW-1133">Transmembrane helix</keyword>
<reference evidence="2 3" key="1">
    <citation type="journal article" date="2013" name="PLoS ONE">
        <title>Predicting the Proteins of Angomonas deanei, Strigomonas culicis and Their Respective Endosymbionts Reveals New Aspects of the Trypanosomatidae Family.</title>
        <authorList>
            <person name="Motta M.C."/>
            <person name="Martins A.C."/>
            <person name="de Souza S.S."/>
            <person name="Catta-Preta C.M."/>
            <person name="Silva R."/>
            <person name="Klein C.C."/>
            <person name="de Almeida L.G."/>
            <person name="de Lima Cunha O."/>
            <person name="Ciapina L.P."/>
            <person name="Brocchi M."/>
            <person name="Colabardini A.C."/>
            <person name="de Araujo Lima B."/>
            <person name="Machado C.R."/>
            <person name="de Almeida Soares C.M."/>
            <person name="Probst C.M."/>
            <person name="de Menezes C.B."/>
            <person name="Thompson C.E."/>
            <person name="Bartholomeu D.C."/>
            <person name="Gradia D.F."/>
            <person name="Pavoni D.P."/>
            <person name="Grisard E.C."/>
            <person name="Fantinatti-Garboggini F."/>
            <person name="Marchini F.K."/>
            <person name="Rodrigues-Luiz G.F."/>
            <person name="Wagner G."/>
            <person name="Goldman G.H."/>
            <person name="Fietto J.L."/>
            <person name="Elias M.C."/>
            <person name="Goldman M.H."/>
            <person name="Sagot M.F."/>
            <person name="Pereira M."/>
            <person name="Stoco P.H."/>
            <person name="de Mendonca-Neto R.P."/>
            <person name="Teixeira S.M."/>
            <person name="Maciel T.E."/>
            <person name="de Oliveira Mendes T.A."/>
            <person name="Urmenyi T.P."/>
            <person name="de Souza W."/>
            <person name="Schenkman S."/>
            <person name="de Vasconcelos A.T."/>
        </authorList>
    </citation>
    <scope>NUCLEOTIDE SEQUENCE [LARGE SCALE GENOMIC DNA]</scope>
</reference>
<feature type="transmembrane region" description="Helical" evidence="1">
    <location>
        <begin position="42"/>
        <end position="64"/>
    </location>
</feature>
<dbReference type="AlphaFoldDB" id="S9TI78"/>
<evidence type="ECO:0000256" key="1">
    <source>
        <dbReference type="SAM" id="Phobius"/>
    </source>
</evidence>
<keyword evidence="3" id="KW-1185">Reference proteome</keyword>
<comment type="caution">
    <text evidence="2">The sequence shown here is derived from an EMBL/GenBank/DDBJ whole genome shotgun (WGS) entry which is preliminary data.</text>
</comment>
<evidence type="ECO:0000313" key="3">
    <source>
        <dbReference type="Proteomes" id="UP000015354"/>
    </source>
</evidence>
<dbReference type="Proteomes" id="UP000015354">
    <property type="component" value="Unassembled WGS sequence"/>
</dbReference>
<gene>
    <name evidence="2" type="ORF">STCU_10402</name>
</gene>
<dbReference type="Pfam" id="PF14770">
    <property type="entry name" value="TMEM18"/>
    <property type="match status" value="1"/>
</dbReference>
<organism evidence="2 3">
    <name type="scientific">Strigomonas culicis</name>
    <dbReference type="NCBI Taxonomy" id="28005"/>
    <lineage>
        <taxon>Eukaryota</taxon>
        <taxon>Discoba</taxon>
        <taxon>Euglenozoa</taxon>
        <taxon>Kinetoplastea</taxon>
        <taxon>Metakinetoplastina</taxon>
        <taxon>Trypanosomatida</taxon>
        <taxon>Trypanosomatidae</taxon>
        <taxon>Strigomonadinae</taxon>
        <taxon>Strigomonas</taxon>
    </lineage>
</organism>
<dbReference type="InterPro" id="IPR026721">
    <property type="entry name" value="TMEM18"/>
</dbReference>
<proteinExistence type="predicted"/>
<accession>S9TI78</accession>
<sequence length="90" mass="10265">MGLALLAPWLNQYGSAYASDLFIENDDEMGMGVNYFDDPGVFIAVFYWSPLAAQVLWLLARLVWRAVRLMAAVKRRQLLREAEAASKKRQ</sequence>
<protein>
    <submittedName>
        <fullName evidence="2">Uncharacterized protein</fullName>
    </submittedName>
</protein>